<gene>
    <name evidence="9" type="ORF">CUU66_18080</name>
</gene>
<dbReference type="PANTHER" id="PTHR32322:SF18">
    <property type="entry name" value="S-ADENOSYLMETHIONINE_S-ADENOSYLHOMOCYSTEINE TRANSPORTER"/>
    <property type="match status" value="1"/>
</dbReference>
<dbReference type="RefSeq" id="WP_101644753.1">
    <property type="nucleotide sequence ID" value="NZ_PGUY01000058.1"/>
</dbReference>
<feature type="transmembrane region" description="Helical" evidence="7">
    <location>
        <begin position="100"/>
        <end position="122"/>
    </location>
</feature>
<feature type="transmembrane region" description="Helical" evidence="7">
    <location>
        <begin position="76"/>
        <end position="94"/>
    </location>
</feature>
<keyword evidence="3" id="KW-1003">Cell membrane</keyword>
<feature type="transmembrane region" description="Helical" evidence="7">
    <location>
        <begin position="275"/>
        <end position="293"/>
    </location>
</feature>
<evidence type="ECO:0000259" key="8">
    <source>
        <dbReference type="Pfam" id="PF00892"/>
    </source>
</evidence>
<dbReference type="GO" id="GO:0005886">
    <property type="term" value="C:plasma membrane"/>
    <property type="evidence" value="ECO:0007669"/>
    <property type="project" value="UniProtKB-SubCell"/>
</dbReference>
<feature type="transmembrane region" description="Helical" evidence="7">
    <location>
        <begin position="7"/>
        <end position="28"/>
    </location>
</feature>
<dbReference type="OrthoDB" id="9810818at2"/>
<reference evidence="9 10" key="1">
    <citation type="submission" date="2017-11" db="EMBL/GenBank/DDBJ databases">
        <title>Comparitive Functional Genomics of Dry Heat Resistant strains isolated from the Viking Spacecraft.</title>
        <authorList>
            <person name="Seuylemezian A."/>
            <person name="Cooper K."/>
            <person name="Vaishampayan P."/>
        </authorList>
    </citation>
    <scope>NUCLEOTIDE SEQUENCE [LARGE SCALE GENOMIC DNA]</scope>
    <source>
        <strain evidence="9 10">V1-29</strain>
    </source>
</reference>
<proteinExistence type="inferred from homology"/>
<dbReference type="InterPro" id="IPR037185">
    <property type="entry name" value="EmrE-like"/>
</dbReference>
<feature type="transmembrane region" description="Helical" evidence="7">
    <location>
        <begin position="129"/>
        <end position="149"/>
    </location>
</feature>
<evidence type="ECO:0000256" key="6">
    <source>
        <dbReference type="ARBA" id="ARBA00023136"/>
    </source>
</evidence>
<dbReference type="PANTHER" id="PTHR32322">
    <property type="entry name" value="INNER MEMBRANE TRANSPORTER"/>
    <property type="match status" value="1"/>
</dbReference>
<dbReference type="Proteomes" id="UP000234748">
    <property type="component" value="Unassembled WGS sequence"/>
</dbReference>
<dbReference type="InterPro" id="IPR050638">
    <property type="entry name" value="AA-Vitamin_Transporters"/>
</dbReference>
<evidence type="ECO:0000313" key="10">
    <source>
        <dbReference type="Proteomes" id="UP000234748"/>
    </source>
</evidence>
<evidence type="ECO:0000256" key="5">
    <source>
        <dbReference type="ARBA" id="ARBA00022989"/>
    </source>
</evidence>
<evidence type="ECO:0000256" key="1">
    <source>
        <dbReference type="ARBA" id="ARBA00004651"/>
    </source>
</evidence>
<feature type="transmembrane region" description="Helical" evidence="7">
    <location>
        <begin position="220"/>
        <end position="239"/>
    </location>
</feature>
<keyword evidence="10" id="KW-1185">Reference proteome</keyword>
<dbReference type="Pfam" id="PF00892">
    <property type="entry name" value="EamA"/>
    <property type="match status" value="2"/>
</dbReference>
<feature type="transmembrane region" description="Helical" evidence="7">
    <location>
        <begin position="187"/>
        <end position="208"/>
    </location>
</feature>
<feature type="domain" description="EamA" evidence="8">
    <location>
        <begin position="5"/>
        <end position="145"/>
    </location>
</feature>
<evidence type="ECO:0000256" key="2">
    <source>
        <dbReference type="ARBA" id="ARBA00007362"/>
    </source>
</evidence>
<dbReference type="InterPro" id="IPR000620">
    <property type="entry name" value="EamA_dom"/>
</dbReference>
<feature type="domain" description="EamA" evidence="8">
    <location>
        <begin position="159"/>
        <end position="292"/>
    </location>
</feature>
<organism evidence="9 10">
    <name type="scientific">Peribacillus deserti</name>
    <dbReference type="NCBI Taxonomy" id="673318"/>
    <lineage>
        <taxon>Bacteria</taxon>
        <taxon>Bacillati</taxon>
        <taxon>Bacillota</taxon>
        <taxon>Bacilli</taxon>
        <taxon>Bacillales</taxon>
        <taxon>Bacillaceae</taxon>
        <taxon>Peribacillus</taxon>
    </lineage>
</organism>
<evidence type="ECO:0000313" key="9">
    <source>
        <dbReference type="EMBL" id="PLT28508.1"/>
    </source>
</evidence>
<evidence type="ECO:0000256" key="7">
    <source>
        <dbReference type="SAM" id="Phobius"/>
    </source>
</evidence>
<sequence>MNKYKGYFMVVVAASLWGVSGTAAQYVFDHSNVSMEWLVTVRMLISGLLFITLCYLGKERKNVWSVWQSKRSLLQIVFFGLAGMLAVQYTYFASIEQGNAAVATLLQYLAPVFIMIYFLAVLKKPPSRFELISFVLALLGTFLLLTNGASENLTVPAASIIWGIISGVALAFYTLYSGKLIQTYSSIIVVGWGMLIGGAAMSFIKAPWDFTPSGWTSSTIVLILFVILFGTLVPFFLFIDSMRYITAKESSLLACTEPLSAVLTSVVWLGVPFGFYQAVGGAAILIMVILLTLKPKETNEKTSENVNY</sequence>
<dbReference type="SUPFAM" id="SSF103481">
    <property type="entry name" value="Multidrug resistance efflux transporter EmrE"/>
    <property type="match status" value="2"/>
</dbReference>
<protein>
    <submittedName>
        <fullName evidence="9">EamA family transporter</fullName>
    </submittedName>
</protein>
<comment type="subcellular location">
    <subcellularLocation>
        <location evidence="1">Cell membrane</location>
        <topology evidence="1">Multi-pass membrane protein</topology>
    </subcellularLocation>
</comment>
<keyword evidence="5 7" id="KW-1133">Transmembrane helix</keyword>
<dbReference type="AlphaFoldDB" id="A0A2N5M2B3"/>
<name>A0A2N5M2B3_9BACI</name>
<accession>A0A2N5M2B3</accession>
<comment type="caution">
    <text evidence="9">The sequence shown here is derived from an EMBL/GenBank/DDBJ whole genome shotgun (WGS) entry which is preliminary data.</text>
</comment>
<feature type="transmembrane region" description="Helical" evidence="7">
    <location>
        <begin position="251"/>
        <end position="269"/>
    </location>
</feature>
<keyword evidence="6 7" id="KW-0472">Membrane</keyword>
<evidence type="ECO:0000256" key="3">
    <source>
        <dbReference type="ARBA" id="ARBA00022475"/>
    </source>
</evidence>
<comment type="similarity">
    <text evidence="2">Belongs to the EamA transporter family.</text>
</comment>
<feature type="transmembrane region" description="Helical" evidence="7">
    <location>
        <begin position="34"/>
        <end position="56"/>
    </location>
</feature>
<dbReference type="EMBL" id="PGUY01000058">
    <property type="protein sequence ID" value="PLT28508.1"/>
    <property type="molecule type" value="Genomic_DNA"/>
</dbReference>
<feature type="transmembrane region" description="Helical" evidence="7">
    <location>
        <begin position="155"/>
        <end position="175"/>
    </location>
</feature>
<evidence type="ECO:0000256" key="4">
    <source>
        <dbReference type="ARBA" id="ARBA00022692"/>
    </source>
</evidence>
<keyword evidence="4 7" id="KW-0812">Transmembrane</keyword>